<dbReference type="PIRSF" id="PIRSF004553">
    <property type="entry name" value="CHP00095"/>
    <property type="match status" value="1"/>
</dbReference>
<organism evidence="3">
    <name type="scientific">marine metagenome</name>
    <dbReference type="NCBI Taxonomy" id="408172"/>
    <lineage>
        <taxon>unclassified sequences</taxon>
        <taxon>metagenomes</taxon>
        <taxon>ecological metagenomes</taxon>
    </lineage>
</organism>
<dbReference type="PANTHER" id="PTHR43542:SF1">
    <property type="entry name" value="METHYLTRANSFERASE"/>
    <property type="match status" value="1"/>
</dbReference>
<dbReference type="PROSITE" id="PS00092">
    <property type="entry name" value="N6_MTASE"/>
    <property type="match status" value="1"/>
</dbReference>
<dbReference type="Gene3D" id="3.40.50.150">
    <property type="entry name" value="Vaccinia Virus protein VP39"/>
    <property type="match status" value="1"/>
</dbReference>
<reference evidence="3" key="1">
    <citation type="submission" date="2018-05" db="EMBL/GenBank/DDBJ databases">
        <authorList>
            <person name="Lanie J.A."/>
            <person name="Ng W.-L."/>
            <person name="Kazmierczak K.M."/>
            <person name="Andrzejewski T.M."/>
            <person name="Davidsen T.M."/>
            <person name="Wayne K.J."/>
            <person name="Tettelin H."/>
            <person name="Glass J.I."/>
            <person name="Rusch D."/>
            <person name="Podicherti R."/>
            <person name="Tsui H.-C.T."/>
            <person name="Winkler M.E."/>
        </authorList>
    </citation>
    <scope>NUCLEOTIDE SEQUENCE</scope>
</reference>
<evidence type="ECO:0008006" key="4">
    <source>
        <dbReference type="Google" id="ProtNLM"/>
    </source>
</evidence>
<dbReference type="CDD" id="cd02440">
    <property type="entry name" value="AdoMet_MTases"/>
    <property type="match status" value="1"/>
</dbReference>
<keyword evidence="2" id="KW-0808">Transferase</keyword>
<protein>
    <recommendedName>
        <fullName evidence="4">16S rRNA (Guanine(966)-N(2))-methyltransferase RsmD</fullName>
    </recommendedName>
</protein>
<keyword evidence="1" id="KW-0489">Methyltransferase</keyword>
<sequence>MNILAGQFGGRRIKTVSKLPYRPTKSRVRKSIFDSLMPFRFSMVLDLFSGSGILGFEAVSRGAQSVTFVEKHGPTLRLIKQNAAGLAGPSYTFKHCGAVSFLRRSGSFDLIFADPPYGTHDLESLAETILEHLNKKGKFILECEKDQAPFLDAIATDYGQTRILRWENS</sequence>
<dbReference type="InterPro" id="IPR029063">
    <property type="entry name" value="SAM-dependent_MTases_sf"/>
</dbReference>
<evidence type="ECO:0000256" key="2">
    <source>
        <dbReference type="ARBA" id="ARBA00022679"/>
    </source>
</evidence>
<evidence type="ECO:0000256" key="1">
    <source>
        <dbReference type="ARBA" id="ARBA00022603"/>
    </source>
</evidence>
<evidence type="ECO:0000313" key="3">
    <source>
        <dbReference type="EMBL" id="SVB56390.1"/>
    </source>
</evidence>
<dbReference type="Pfam" id="PF03602">
    <property type="entry name" value="Cons_hypoth95"/>
    <property type="match status" value="1"/>
</dbReference>
<gene>
    <name evidence="3" type="ORF">METZ01_LOCUS209244</name>
</gene>
<dbReference type="InterPro" id="IPR002052">
    <property type="entry name" value="DNA_methylase_N6_adenine_CS"/>
</dbReference>
<dbReference type="InterPro" id="IPR004398">
    <property type="entry name" value="RNA_MeTrfase_RsmD"/>
</dbReference>
<proteinExistence type="predicted"/>
<dbReference type="AlphaFoldDB" id="A0A382F0B4"/>
<dbReference type="GO" id="GO:0003676">
    <property type="term" value="F:nucleic acid binding"/>
    <property type="evidence" value="ECO:0007669"/>
    <property type="project" value="InterPro"/>
</dbReference>
<dbReference type="SUPFAM" id="SSF53335">
    <property type="entry name" value="S-adenosyl-L-methionine-dependent methyltransferases"/>
    <property type="match status" value="1"/>
</dbReference>
<dbReference type="GO" id="GO:0031167">
    <property type="term" value="P:rRNA methylation"/>
    <property type="evidence" value="ECO:0007669"/>
    <property type="project" value="InterPro"/>
</dbReference>
<dbReference type="EMBL" id="UINC01047293">
    <property type="protein sequence ID" value="SVB56390.1"/>
    <property type="molecule type" value="Genomic_DNA"/>
</dbReference>
<dbReference type="PANTHER" id="PTHR43542">
    <property type="entry name" value="METHYLTRANSFERASE"/>
    <property type="match status" value="1"/>
</dbReference>
<accession>A0A382F0B4</accession>
<name>A0A382F0B4_9ZZZZ</name>
<dbReference type="GO" id="GO:0008168">
    <property type="term" value="F:methyltransferase activity"/>
    <property type="evidence" value="ECO:0007669"/>
    <property type="project" value="UniProtKB-KW"/>
</dbReference>